<gene>
    <name evidence="1" type="ORF">L596_007793</name>
</gene>
<dbReference type="Proteomes" id="UP000298663">
    <property type="component" value="Unassembled WGS sequence"/>
</dbReference>
<dbReference type="OrthoDB" id="3638488at2759"/>
<organism evidence="1 2">
    <name type="scientific">Steinernema carpocapsae</name>
    <name type="common">Entomopathogenic nematode</name>
    <dbReference type="NCBI Taxonomy" id="34508"/>
    <lineage>
        <taxon>Eukaryota</taxon>
        <taxon>Metazoa</taxon>
        <taxon>Ecdysozoa</taxon>
        <taxon>Nematoda</taxon>
        <taxon>Chromadorea</taxon>
        <taxon>Rhabditida</taxon>
        <taxon>Tylenchina</taxon>
        <taxon>Panagrolaimomorpha</taxon>
        <taxon>Strongyloidoidea</taxon>
        <taxon>Steinernematidae</taxon>
        <taxon>Steinernema</taxon>
    </lineage>
</organism>
<accession>A0A4U5PB11</accession>
<name>A0A4U5PB11_STECR</name>
<reference evidence="1 2" key="1">
    <citation type="journal article" date="2015" name="Genome Biol.">
        <title>Comparative genomics of Steinernema reveals deeply conserved gene regulatory networks.</title>
        <authorList>
            <person name="Dillman A.R."/>
            <person name="Macchietto M."/>
            <person name="Porter C.F."/>
            <person name="Rogers A."/>
            <person name="Williams B."/>
            <person name="Antoshechkin I."/>
            <person name="Lee M.M."/>
            <person name="Goodwin Z."/>
            <person name="Lu X."/>
            <person name="Lewis E.E."/>
            <person name="Goodrich-Blair H."/>
            <person name="Stock S.P."/>
            <person name="Adams B.J."/>
            <person name="Sternberg P.W."/>
            <person name="Mortazavi A."/>
        </authorList>
    </citation>
    <scope>NUCLEOTIDE SEQUENCE [LARGE SCALE GENOMIC DNA]</scope>
    <source>
        <strain evidence="1 2">ALL</strain>
    </source>
</reference>
<sequence>MEEAEELLEELLDCRTNGGVETLLDAISALVADCSYPLVRQQKNIDSFLLRCEFRLSRGYRVANRRFYDFLTRLLKFCFANSSSFGASKQG</sequence>
<evidence type="ECO:0000313" key="2">
    <source>
        <dbReference type="Proteomes" id="UP000298663"/>
    </source>
</evidence>
<dbReference type="AlphaFoldDB" id="A0A4U5PB11"/>
<protein>
    <submittedName>
        <fullName evidence="1">Uncharacterized protein</fullName>
    </submittedName>
</protein>
<dbReference type="EMBL" id="AZBU02000002">
    <property type="protein sequence ID" value="TKR93313.1"/>
    <property type="molecule type" value="Genomic_DNA"/>
</dbReference>
<reference evidence="1 2" key="2">
    <citation type="journal article" date="2019" name="G3 (Bethesda)">
        <title>Hybrid Assembly of the Genome of the Entomopathogenic Nematode Steinernema carpocapsae Identifies the X-Chromosome.</title>
        <authorList>
            <person name="Serra L."/>
            <person name="Macchietto M."/>
            <person name="Macias-Munoz A."/>
            <person name="McGill C.J."/>
            <person name="Rodriguez I.M."/>
            <person name="Rodriguez B."/>
            <person name="Murad R."/>
            <person name="Mortazavi A."/>
        </authorList>
    </citation>
    <scope>NUCLEOTIDE SEQUENCE [LARGE SCALE GENOMIC DNA]</scope>
    <source>
        <strain evidence="1 2">ALL</strain>
    </source>
</reference>
<evidence type="ECO:0000313" key="1">
    <source>
        <dbReference type="EMBL" id="TKR93313.1"/>
    </source>
</evidence>
<keyword evidence="2" id="KW-1185">Reference proteome</keyword>
<proteinExistence type="predicted"/>
<comment type="caution">
    <text evidence="1">The sequence shown here is derived from an EMBL/GenBank/DDBJ whole genome shotgun (WGS) entry which is preliminary data.</text>
</comment>